<dbReference type="OrthoDB" id="770467at2"/>
<keyword evidence="1" id="KW-0732">Signal</keyword>
<comment type="caution">
    <text evidence="2">The sequence shown here is derived from an EMBL/GenBank/DDBJ whole genome shotgun (WGS) entry which is preliminary data.</text>
</comment>
<evidence type="ECO:0000313" key="2">
    <source>
        <dbReference type="EMBL" id="PWS31667.1"/>
    </source>
</evidence>
<reference evidence="3" key="1">
    <citation type="submission" date="2018-05" db="EMBL/GenBank/DDBJ databases">
        <title>Pedobacter paludis sp. nov., isolated from wetland soil.</title>
        <authorList>
            <person name="Zhang Y."/>
        </authorList>
    </citation>
    <scope>NUCLEOTIDE SEQUENCE [LARGE SCALE GENOMIC DNA]</scope>
    <source>
        <strain evidence="3">R-8</strain>
    </source>
</reference>
<evidence type="ECO:0000313" key="3">
    <source>
        <dbReference type="Proteomes" id="UP000245391"/>
    </source>
</evidence>
<sequence length="121" mass="13105">MKKIILGIIYIVFFSSINTAKADPGCSTSTGVFFMTAGVYDCTYFVTYCPSGSPTNRFVKINSTTSTPCTACSGTYSGVVVDANLFFCPLDDYSWGLVSVLGLVGFYYSKKKSVLKMELAN</sequence>
<accession>A0A317F0V2</accession>
<gene>
    <name evidence="2" type="ORF">DF947_13865</name>
</gene>
<dbReference type="AlphaFoldDB" id="A0A317F0V2"/>
<feature type="signal peptide" evidence="1">
    <location>
        <begin position="1"/>
        <end position="22"/>
    </location>
</feature>
<name>A0A317F0V2_9SPHI</name>
<proteinExistence type="predicted"/>
<evidence type="ECO:0000256" key="1">
    <source>
        <dbReference type="SAM" id="SignalP"/>
    </source>
</evidence>
<feature type="chain" id="PRO_5016452348" evidence="1">
    <location>
        <begin position="23"/>
        <end position="121"/>
    </location>
</feature>
<keyword evidence="3" id="KW-1185">Reference proteome</keyword>
<dbReference type="EMBL" id="QGNY01000004">
    <property type="protein sequence ID" value="PWS31667.1"/>
    <property type="molecule type" value="Genomic_DNA"/>
</dbReference>
<dbReference type="Proteomes" id="UP000245391">
    <property type="component" value="Unassembled WGS sequence"/>
</dbReference>
<dbReference type="RefSeq" id="WP_109930626.1">
    <property type="nucleotide sequence ID" value="NZ_QGNY01000004.1"/>
</dbReference>
<organism evidence="2 3">
    <name type="scientific">Pedobacter paludis</name>
    <dbReference type="NCBI Taxonomy" id="2203212"/>
    <lineage>
        <taxon>Bacteria</taxon>
        <taxon>Pseudomonadati</taxon>
        <taxon>Bacteroidota</taxon>
        <taxon>Sphingobacteriia</taxon>
        <taxon>Sphingobacteriales</taxon>
        <taxon>Sphingobacteriaceae</taxon>
        <taxon>Pedobacter</taxon>
    </lineage>
</organism>
<protein>
    <submittedName>
        <fullName evidence="2">Uncharacterized protein</fullName>
    </submittedName>
</protein>